<keyword evidence="1" id="KW-0812">Transmembrane</keyword>
<accession>A0A934PX70</accession>
<feature type="transmembrane region" description="Helical" evidence="1">
    <location>
        <begin position="44"/>
        <end position="63"/>
    </location>
</feature>
<comment type="caution">
    <text evidence="2">The sequence shown here is derived from an EMBL/GenBank/DDBJ whole genome shotgun (WGS) entry which is preliminary data.</text>
</comment>
<keyword evidence="1" id="KW-0472">Membrane</keyword>
<proteinExistence type="predicted"/>
<keyword evidence="3" id="KW-1185">Reference proteome</keyword>
<evidence type="ECO:0000256" key="1">
    <source>
        <dbReference type="SAM" id="Phobius"/>
    </source>
</evidence>
<gene>
    <name evidence="2" type="ORF">I5M19_17650</name>
</gene>
<evidence type="ECO:0000313" key="2">
    <source>
        <dbReference type="EMBL" id="MBK0381152.1"/>
    </source>
</evidence>
<dbReference type="RefSeq" id="WP_200067666.1">
    <property type="nucleotide sequence ID" value="NZ_JAEHFW010000003.1"/>
</dbReference>
<reference evidence="2" key="1">
    <citation type="submission" date="2020-12" db="EMBL/GenBank/DDBJ databases">
        <title>Bacterial novel species Mucilaginibacter sp. SD-g isolated from soil.</title>
        <authorList>
            <person name="Jung H.-Y."/>
        </authorList>
    </citation>
    <scope>NUCLEOTIDE SEQUENCE</scope>
    <source>
        <strain evidence="2">SD-g</strain>
    </source>
</reference>
<sequence>MKKNLGLLIALIGIIAIGCALTFTPNYSFNPGDSNSGTDASSPLFFGSLIVFGAGVVIYAEAVSKKKA</sequence>
<evidence type="ECO:0000313" key="3">
    <source>
        <dbReference type="Proteomes" id="UP000613193"/>
    </source>
</evidence>
<dbReference type="PROSITE" id="PS51257">
    <property type="entry name" value="PROKAR_LIPOPROTEIN"/>
    <property type="match status" value="1"/>
</dbReference>
<dbReference type="EMBL" id="JAEHFW010000003">
    <property type="protein sequence ID" value="MBK0381152.1"/>
    <property type="molecule type" value="Genomic_DNA"/>
</dbReference>
<name>A0A934PX70_9SPHI</name>
<protein>
    <submittedName>
        <fullName evidence="2">Uncharacterized protein</fullName>
    </submittedName>
</protein>
<keyword evidence="1" id="KW-1133">Transmembrane helix</keyword>
<dbReference type="Proteomes" id="UP000613193">
    <property type="component" value="Unassembled WGS sequence"/>
</dbReference>
<organism evidence="2 3">
    <name type="scientific">Mucilaginibacter segetis</name>
    <dbReference type="NCBI Taxonomy" id="2793071"/>
    <lineage>
        <taxon>Bacteria</taxon>
        <taxon>Pseudomonadati</taxon>
        <taxon>Bacteroidota</taxon>
        <taxon>Sphingobacteriia</taxon>
        <taxon>Sphingobacteriales</taxon>
        <taxon>Sphingobacteriaceae</taxon>
        <taxon>Mucilaginibacter</taxon>
    </lineage>
</organism>
<dbReference type="AlphaFoldDB" id="A0A934PX70"/>